<dbReference type="RefSeq" id="WP_364601724.1">
    <property type="nucleotide sequence ID" value="NZ_JBFAQK010000113.1"/>
</dbReference>
<dbReference type="SUPFAM" id="SSF82282">
    <property type="entry name" value="Homocysteine S-methyltransferase"/>
    <property type="match status" value="1"/>
</dbReference>
<dbReference type="InterPro" id="IPR050554">
    <property type="entry name" value="Met_Synthase/Corrinoid"/>
</dbReference>
<comment type="cofactor">
    <cofactor evidence="2 20">
        <name>Zn(2+)</name>
        <dbReference type="ChEBI" id="CHEBI:29105"/>
    </cofactor>
</comment>
<keyword evidence="16" id="KW-0486">Methionine biosynthesis</keyword>
<dbReference type="InterPro" id="IPR004223">
    <property type="entry name" value="VitB12-dep_Met_synth_activ_dom"/>
</dbReference>
<dbReference type="Pfam" id="PF00809">
    <property type="entry name" value="Pterin_bind"/>
    <property type="match status" value="1"/>
</dbReference>
<dbReference type="EMBL" id="JBFAQK010000113">
    <property type="protein sequence ID" value="MEV4685867.1"/>
    <property type="molecule type" value="Genomic_DNA"/>
</dbReference>
<evidence type="ECO:0000256" key="11">
    <source>
        <dbReference type="ARBA" id="ARBA00022679"/>
    </source>
</evidence>
<dbReference type="GO" id="GO:0032259">
    <property type="term" value="P:methylation"/>
    <property type="evidence" value="ECO:0007669"/>
    <property type="project" value="UniProtKB-KW"/>
</dbReference>
<evidence type="ECO:0000256" key="9">
    <source>
        <dbReference type="ARBA" id="ARBA00022605"/>
    </source>
</evidence>
<dbReference type="InterPro" id="IPR036594">
    <property type="entry name" value="Meth_synthase_dom"/>
</dbReference>
<dbReference type="Pfam" id="PF02965">
    <property type="entry name" value="Met_synt_B12"/>
    <property type="match status" value="1"/>
</dbReference>
<reference evidence="28 29" key="1">
    <citation type="submission" date="2024-06" db="EMBL/GenBank/DDBJ databases">
        <title>The Natural Products Discovery Center: Release of the First 8490 Sequenced Strains for Exploring Actinobacteria Biosynthetic Diversity.</title>
        <authorList>
            <person name="Kalkreuter E."/>
            <person name="Kautsar S.A."/>
            <person name="Yang D."/>
            <person name="Bader C.D."/>
            <person name="Teijaro C.N."/>
            <person name="Fluegel L."/>
            <person name="Davis C.M."/>
            <person name="Simpson J.R."/>
            <person name="Lauterbach L."/>
            <person name="Steele A.D."/>
            <person name="Gui C."/>
            <person name="Meng S."/>
            <person name="Li G."/>
            <person name="Viehrig K."/>
            <person name="Ye F."/>
            <person name="Su P."/>
            <person name="Kiefer A.F."/>
            <person name="Nichols A."/>
            <person name="Cepeda A.J."/>
            <person name="Yan W."/>
            <person name="Fan B."/>
            <person name="Jiang Y."/>
            <person name="Adhikari A."/>
            <person name="Zheng C.-J."/>
            <person name="Schuster L."/>
            <person name="Cowan T.M."/>
            <person name="Smanski M.J."/>
            <person name="Chevrette M.G."/>
            <person name="De Carvalho L.P.S."/>
            <person name="Shen B."/>
        </authorList>
    </citation>
    <scope>NUCLEOTIDE SEQUENCE [LARGE SCALE GENOMIC DNA]</scope>
    <source>
        <strain evidence="28 29">NPDC049344</strain>
    </source>
</reference>
<dbReference type="PANTHER" id="PTHR45833:SF1">
    <property type="entry name" value="METHIONINE SYNTHASE"/>
    <property type="match status" value="1"/>
</dbReference>
<feature type="binding site" evidence="20">
    <location>
        <position position="195"/>
    </location>
    <ligand>
        <name>Zn(2+)</name>
        <dbReference type="ChEBI" id="CHEBI:29105"/>
    </ligand>
</feature>
<evidence type="ECO:0000256" key="1">
    <source>
        <dbReference type="ARBA" id="ARBA00001700"/>
    </source>
</evidence>
<dbReference type="CDD" id="cd02069">
    <property type="entry name" value="methionine_synthase_B12_BD"/>
    <property type="match status" value="1"/>
</dbReference>
<dbReference type="Gene3D" id="3.20.20.330">
    <property type="entry name" value="Homocysteine-binding-like domain"/>
    <property type="match status" value="1"/>
</dbReference>
<keyword evidence="10" id="KW-0846">Cobalamin</keyword>
<dbReference type="InterPro" id="IPR036589">
    <property type="entry name" value="HCY_dom_sf"/>
</dbReference>
<dbReference type="InterPro" id="IPR003759">
    <property type="entry name" value="Cbl-bd_cap"/>
</dbReference>
<evidence type="ECO:0000256" key="5">
    <source>
        <dbReference type="ARBA" id="ARBA00010398"/>
    </source>
</evidence>
<keyword evidence="8 21" id="KW-0489">Methyltransferase</keyword>
<keyword evidence="13 20" id="KW-0479">Metal-binding</keyword>
<feature type="binding site" evidence="20">
    <location>
        <position position="129"/>
    </location>
    <ligand>
        <name>Zn(2+)</name>
        <dbReference type="ChEBI" id="CHEBI:29105"/>
    </ligand>
</feature>
<evidence type="ECO:0000256" key="19">
    <source>
        <dbReference type="NCBIfam" id="TIGR02082"/>
    </source>
</evidence>
<comment type="caution">
    <text evidence="28">The sequence shown here is derived from an EMBL/GenBank/DDBJ whole genome shotgun (WGS) entry which is preliminary data.</text>
</comment>
<dbReference type="InterPro" id="IPR037010">
    <property type="entry name" value="VitB12-dep_Met_synth_activ_sf"/>
</dbReference>
<dbReference type="Gene3D" id="3.40.50.280">
    <property type="entry name" value="Cobalamin-binding domain"/>
    <property type="match status" value="1"/>
</dbReference>
<dbReference type="SUPFAM" id="SSF56507">
    <property type="entry name" value="Methionine synthase activation domain-like"/>
    <property type="match status" value="1"/>
</dbReference>
<dbReference type="EC" id="2.1.1.13" evidence="6 19"/>
<feature type="domain" description="B12-binding" evidence="26">
    <location>
        <begin position="626"/>
        <end position="763"/>
    </location>
</feature>
<dbReference type="SUPFAM" id="SSF51717">
    <property type="entry name" value="Dihydropteroate synthetase-like"/>
    <property type="match status" value="1"/>
</dbReference>
<feature type="binding site" evidence="20">
    <location>
        <position position="196"/>
    </location>
    <ligand>
        <name>Zn(2+)</name>
        <dbReference type="ChEBI" id="CHEBI:29105"/>
    </ligand>
</feature>
<accession>A0ABV3I5F3</accession>
<keyword evidence="29" id="KW-1185">Reference proteome</keyword>
<comment type="catalytic activity">
    <reaction evidence="1">
        <text>(6S)-5-methyl-5,6,7,8-tetrahydrofolate + L-homocysteine = (6S)-5,6,7,8-tetrahydrofolate + L-methionine</text>
        <dbReference type="Rhea" id="RHEA:11172"/>
        <dbReference type="ChEBI" id="CHEBI:18608"/>
        <dbReference type="ChEBI" id="CHEBI:57453"/>
        <dbReference type="ChEBI" id="CHEBI:57844"/>
        <dbReference type="ChEBI" id="CHEBI:58199"/>
        <dbReference type="EC" id="2.1.1.13"/>
    </reaction>
</comment>
<keyword evidence="14" id="KW-0677">Repeat</keyword>
<feature type="non-terminal residue" evidence="28">
    <location>
        <position position="1"/>
    </location>
</feature>
<sequence>ARIAREVADEFTASTGQQRWVLGSIGPGTKLPTLGHAPYTVLRDGFQQNAEGLIAGGADALIVETTQDLLQTKAAILGARRAMEATGADLPLLCSLAFETTGTMLLGSEIGAALTALEPLGVDMIGLNCSTGPEEMSEHLRYLTRHSRIPLLCMPNAGLPVLTKDGAHFPLGPEGLASAQEQFVADYGLSLVGGCCGTTPEHLRQLVERVRGAELTPRDPRPEPGAASLYQTVPFRQDTAYMAIGERTNANGSKKFREAMLEGRWDDCVEMARDQIREGAHMLDLCVDYVGRDGVADMEELAGRFATASTLPIVLDSTEVDVIEAGLEKLGGRAVINSVNYEDGDGPESRFARVTALAKEHGAALIALTIDEEGQARSVEHKVAVAERLIEDLTGNWGIHESDILIDTLTFTICTGQEESRKDGLNTIEAIRELKRRHPDVQTTLGLSNISFGLNPAARILLNSVFLDECVKAGLDSAIVHASKILPIARFDEEQVTTALDLIYDRRSEGYDPLQKLMALFEGATTKSLKAGKAEELAALPLEERLKRRIIDGEKNGLEADLDEALKDRPALDIVNDTLLDGMKVVGELFGSGQMQLPFVLQSAEVMKNAVAHLEPHMEKSDAEGKGTIVLATVRGDVHDIGKNLVDIILSNNGYNVVNLGIKQPVSAILDAAKEHRADVIGMSGLLVKSTVIMKENLQELNQRGMAADYPVILGGAALTRAYVEQDLHEIYEGEVRYARDAFEGLRLMDALIGIKRGVPGAVLPELKQRRVKATTTVVEERPEEGAVRSDVATDNPVPTPPFWGTRVVKGIPLKDYASWLDEGALFKGQWGLKQSRAGDGPSYEELVESEGRSRLRGLLDRLQTDNLLEAAVVHGYFPCVSKGDDLIILGEDGSERTRFSFPRQRRGRRLCLADFFRPEESGETDVVGLQVVTVGSRIGEETAKLFEANSYRDYLELHGLSVQLAEALAEYWHARVRAELGFGGEDPADVEDMFALKYRGARFSLGYGACPDLEDRAKIAELLEPERIGVRLSEEFQLHPEQSTDAIVIHHPEAKYFNAR</sequence>
<name>A0ABV3I5F3_9ACTN</name>
<evidence type="ECO:0000256" key="4">
    <source>
        <dbReference type="ARBA" id="ARBA00005178"/>
    </source>
</evidence>
<dbReference type="Gene3D" id="3.20.20.20">
    <property type="entry name" value="Dihydropteroate synthase-like"/>
    <property type="match status" value="1"/>
</dbReference>
<protein>
    <recommendedName>
        <fullName evidence="7 19">Methionine synthase</fullName>
        <ecNumber evidence="6 19">2.1.1.13</ecNumber>
    </recommendedName>
</protein>
<feature type="compositionally biased region" description="Basic and acidic residues" evidence="22">
    <location>
        <begin position="779"/>
        <end position="788"/>
    </location>
</feature>
<evidence type="ECO:0000259" key="26">
    <source>
        <dbReference type="PROSITE" id="PS51332"/>
    </source>
</evidence>
<gene>
    <name evidence="28" type="primary">metH</name>
    <name evidence="28" type="ORF">AB0K36_34435</name>
</gene>
<feature type="domain" description="AdoMet activation" evidence="25">
    <location>
        <begin position="775"/>
        <end position="1061"/>
    </location>
</feature>
<dbReference type="InterPro" id="IPR011005">
    <property type="entry name" value="Dihydropteroate_synth-like_sf"/>
</dbReference>
<keyword evidence="11 21" id="KW-0808">Transferase</keyword>
<dbReference type="InterPro" id="IPR033706">
    <property type="entry name" value="Met_synthase_B12-bd"/>
</dbReference>
<dbReference type="Gene3D" id="1.10.1240.10">
    <property type="entry name" value="Methionine synthase domain"/>
    <property type="match status" value="1"/>
</dbReference>
<feature type="region of interest" description="Disordered" evidence="22">
    <location>
        <begin position="775"/>
        <end position="794"/>
    </location>
</feature>
<dbReference type="SMART" id="SM01018">
    <property type="entry name" value="B12-binding_2"/>
    <property type="match status" value="1"/>
</dbReference>
<evidence type="ECO:0000256" key="12">
    <source>
        <dbReference type="ARBA" id="ARBA00022691"/>
    </source>
</evidence>
<evidence type="ECO:0000256" key="14">
    <source>
        <dbReference type="ARBA" id="ARBA00022737"/>
    </source>
</evidence>
<comment type="function">
    <text evidence="18">Catalyzes the transfer of a methyl group from methyl-cobalamin to homocysteine, yielding enzyme-bound cob(I)alamin and methionine. Subsequently, remethylates the cofactor using methyltetrahydrofolate.</text>
</comment>
<feature type="domain" description="Hcy-binding" evidence="23">
    <location>
        <begin position="1"/>
        <end position="210"/>
    </location>
</feature>
<dbReference type="SUPFAM" id="SSF47644">
    <property type="entry name" value="Methionine synthase domain"/>
    <property type="match status" value="1"/>
</dbReference>
<evidence type="ECO:0000256" key="20">
    <source>
        <dbReference type="PROSITE-ProRule" id="PRU00333"/>
    </source>
</evidence>
<comment type="similarity">
    <text evidence="5">Belongs to the vitamin-B12 dependent methionine synthase family.</text>
</comment>
<evidence type="ECO:0000259" key="23">
    <source>
        <dbReference type="PROSITE" id="PS50970"/>
    </source>
</evidence>
<dbReference type="PIRSF" id="PIRSF000381">
    <property type="entry name" value="MetH"/>
    <property type="match status" value="1"/>
</dbReference>
<evidence type="ECO:0000256" key="17">
    <source>
        <dbReference type="ARBA" id="ARBA00023285"/>
    </source>
</evidence>
<evidence type="ECO:0000256" key="18">
    <source>
        <dbReference type="ARBA" id="ARBA00025552"/>
    </source>
</evidence>
<evidence type="ECO:0000256" key="6">
    <source>
        <dbReference type="ARBA" id="ARBA00012032"/>
    </source>
</evidence>
<dbReference type="PANTHER" id="PTHR45833">
    <property type="entry name" value="METHIONINE SYNTHASE"/>
    <property type="match status" value="1"/>
</dbReference>
<evidence type="ECO:0000256" key="16">
    <source>
        <dbReference type="ARBA" id="ARBA00023167"/>
    </source>
</evidence>
<proteinExistence type="inferred from homology"/>
<evidence type="ECO:0000256" key="3">
    <source>
        <dbReference type="ARBA" id="ARBA00001956"/>
    </source>
</evidence>
<evidence type="ECO:0000256" key="15">
    <source>
        <dbReference type="ARBA" id="ARBA00022833"/>
    </source>
</evidence>
<dbReference type="PROSITE" id="PS51337">
    <property type="entry name" value="B12_BINDING_NTER"/>
    <property type="match status" value="1"/>
</dbReference>
<keyword evidence="15 20" id="KW-0862">Zinc</keyword>
<evidence type="ECO:0000256" key="13">
    <source>
        <dbReference type="ARBA" id="ARBA00022723"/>
    </source>
</evidence>
<evidence type="ECO:0000256" key="10">
    <source>
        <dbReference type="ARBA" id="ARBA00022628"/>
    </source>
</evidence>
<evidence type="ECO:0000259" key="25">
    <source>
        <dbReference type="PROSITE" id="PS50974"/>
    </source>
</evidence>
<dbReference type="Gene3D" id="3.10.196.10">
    <property type="entry name" value="Vitamin B12-dependent methionine synthase, activation domain"/>
    <property type="match status" value="1"/>
</dbReference>
<dbReference type="GO" id="GO:0008705">
    <property type="term" value="F:methionine synthase activity"/>
    <property type="evidence" value="ECO:0007669"/>
    <property type="project" value="UniProtKB-EC"/>
</dbReference>
<keyword evidence="9" id="KW-0028">Amino-acid biosynthesis</keyword>
<dbReference type="Proteomes" id="UP001552521">
    <property type="component" value="Unassembled WGS sequence"/>
</dbReference>
<evidence type="ECO:0000256" key="7">
    <source>
        <dbReference type="ARBA" id="ARBA00013998"/>
    </source>
</evidence>
<dbReference type="PROSITE" id="PS50970">
    <property type="entry name" value="HCY"/>
    <property type="match status" value="1"/>
</dbReference>
<evidence type="ECO:0000256" key="2">
    <source>
        <dbReference type="ARBA" id="ARBA00001947"/>
    </source>
</evidence>
<dbReference type="InterPro" id="IPR003726">
    <property type="entry name" value="HCY_dom"/>
</dbReference>
<keyword evidence="17" id="KW-0170">Cobalt</keyword>
<dbReference type="Pfam" id="PF02310">
    <property type="entry name" value="B12-binding"/>
    <property type="match status" value="1"/>
</dbReference>
<dbReference type="PROSITE" id="PS50974">
    <property type="entry name" value="ADOMET_ACTIVATION"/>
    <property type="match status" value="1"/>
</dbReference>
<comment type="pathway">
    <text evidence="4">Amino-acid biosynthesis; L-methionine biosynthesis via de novo pathway; L-methionine from L-homocysteine (MetH route): step 1/1.</text>
</comment>
<feature type="domain" description="B12-binding N-terminal" evidence="27">
    <location>
        <begin position="533"/>
        <end position="626"/>
    </location>
</feature>
<evidence type="ECO:0000256" key="21">
    <source>
        <dbReference type="PROSITE-ProRule" id="PRU00346"/>
    </source>
</evidence>
<evidence type="ECO:0000256" key="22">
    <source>
        <dbReference type="SAM" id="MobiDB-lite"/>
    </source>
</evidence>
<evidence type="ECO:0000259" key="27">
    <source>
        <dbReference type="PROSITE" id="PS51337"/>
    </source>
</evidence>
<dbReference type="PROSITE" id="PS50972">
    <property type="entry name" value="PTERIN_BINDING"/>
    <property type="match status" value="1"/>
</dbReference>
<dbReference type="InterPro" id="IPR011822">
    <property type="entry name" value="MetH"/>
</dbReference>
<dbReference type="Pfam" id="PF02574">
    <property type="entry name" value="S-methyl_trans"/>
    <property type="match status" value="1"/>
</dbReference>
<dbReference type="InterPro" id="IPR006158">
    <property type="entry name" value="Cobalamin-bd"/>
</dbReference>
<evidence type="ECO:0000313" key="29">
    <source>
        <dbReference type="Proteomes" id="UP001552521"/>
    </source>
</evidence>
<dbReference type="InterPro" id="IPR036724">
    <property type="entry name" value="Cobalamin-bd_sf"/>
</dbReference>
<dbReference type="InterPro" id="IPR000489">
    <property type="entry name" value="Pterin-binding_dom"/>
</dbReference>
<evidence type="ECO:0000256" key="8">
    <source>
        <dbReference type="ARBA" id="ARBA00022603"/>
    </source>
</evidence>
<organism evidence="28 29">
    <name type="scientific">Streptomyces kurssanovii</name>
    <dbReference type="NCBI Taxonomy" id="67312"/>
    <lineage>
        <taxon>Bacteria</taxon>
        <taxon>Bacillati</taxon>
        <taxon>Actinomycetota</taxon>
        <taxon>Actinomycetes</taxon>
        <taxon>Kitasatosporales</taxon>
        <taxon>Streptomycetaceae</taxon>
        <taxon>Streptomyces</taxon>
    </lineage>
</organism>
<dbReference type="NCBIfam" id="TIGR02082">
    <property type="entry name" value="metH"/>
    <property type="match status" value="1"/>
</dbReference>
<dbReference type="PROSITE" id="PS51332">
    <property type="entry name" value="B12_BINDING"/>
    <property type="match status" value="1"/>
</dbReference>
<dbReference type="Pfam" id="PF02607">
    <property type="entry name" value="B12-binding_2"/>
    <property type="match status" value="1"/>
</dbReference>
<dbReference type="SUPFAM" id="SSF52242">
    <property type="entry name" value="Cobalamin (vitamin B12)-binding domain"/>
    <property type="match status" value="1"/>
</dbReference>
<keyword evidence="12" id="KW-0949">S-adenosyl-L-methionine</keyword>
<evidence type="ECO:0000313" key="28">
    <source>
        <dbReference type="EMBL" id="MEV4685867.1"/>
    </source>
</evidence>
<feature type="domain" description="Pterin-binding" evidence="24">
    <location>
        <begin position="241"/>
        <end position="504"/>
    </location>
</feature>
<evidence type="ECO:0000259" key="24">
    <source>
        <dbReference type="PROSITE" id="PS50972"/>
    </source>
</evidence>
<dbReference type="CDD" id="cd00740">
    <property type="entry name" value="MeTr"/>
    <property type="match status" value="1"/>
</dbReference>
<comment type="cofactor">
    <cofactor evidence="3">
        <name>methylcob(III)alamin</name>
        <dbReference type="ChEBI" id="CHEBI:28115"/>
    </cofactor>
</comment>